<dbReference type="InterPro" id="IPR011990">
    <property type="entry name" value="TPR-like_helical_dom_sf"/>
</dbReference>
<keyword evidence="1" id="KW-0677">Repeat</keyword>
<dbReference type="STRING" id="3055.A8JHY0"/>
<dbReference type="GeneID" id="5728755"/>
<dbReference type="KEGG" id="cre:CHLRE_12g516250v5"/>
<dbReference type="EMBL" id="CM008973">
    <property type="protein sequence ID" value="PNW75182.1"/>
    <property type="molecule type" value="Genomic_DNA"/>
</dbReference>
<evidence type="ECO:0000256" key="1">
    <source>
        <dbReference type="ARBA" id="ARBA00022737"/>
    </source>
</evidence>
<evidence type="ECO:0000313" key="4">
    <source>
        <dbReference type="Proteomes" id="UP000006906"/>
    </source>
</evidence>
<dbReference type="OMA" id="FSKWANN"/>
<dbReference type="HOGENOM" id="CLU_1071146_0_0_1"/>
<dbReference type="OrthoDB" id="538775at2759"/>
<keyword evidence="4" id="KW-1185">Reference proteome</keyword>
<name>A8JHY0_CHLRE</name>
<proteinExistence type="predicted"/>
<dbReference type="PaxDb" id="3055-EDO96512"/>
<keyword evidence="2" id="KW-0802">TPR repeat</keyword>
<organism evidence="3 4">
    <name type="scientific">Chlamydomonas reinhardtii</name>
    <name type="common">Chlamydomonas smithii</name>
    <dbReference type="NCBI Taxonomy" id="3055"/>
    <lineage>
        <taxon>Eukaryota</taxon>
        <taxon>Viridiplantae</taxon>
        <taxon>Chlorophyta</taxon>
        <taxon>core chlorophytes</taxon>
        <taxon>Chlorophyceae</taxon>
        <taxon>CS clade</taxon>
        <taxon>Chlamydomonadales</taxon>
        <taxon>Chlamydomonadaceae</taxon>
        <taxon>Chlamydomonas</taxon>
    </lineage>
</organism>
<gene>
    <name evidence="3" type="ORF">CHLRE_12g516250v5</name>
</gene>
<dbReference type="eggNOG" id="KOG0543">
    <property type="taxonomic scope" value="Eukaryota"/>
</dbReference>
<accession>A8JHY0</accession>
<dbReference type="SUPFAM" id="SSF48452">
    <property type="entry name" value="TPR-like"/>
    <property type="match status" value="1"/>
</dbReference>
<dbReference type="PANTHER" id="PTHR11242">
    <property type="entry name" value="ARYL HYDROCARBON RECEPTOR INTERACTING PROTEIN RELATED"/>
    <property type="match status" value="1"/>
</dbReference>
<dbReference type="Gene3D" id="1.25.40.10">
    <property type="entry name" value="Tetratricopeptide repeat domain"/>
    <property type="match status" value="1"/>
</dbReference>
<dbReference type="RefSeq" id="XP_001703216.1">
    <property type="nucleotide sequence ID" value="XM_001703164.2"/>
</dbReference>
<dbReference type="InParanoid" id="A8JHY0"/>
<dbReference type="PANTHER" id="PTHR11242:SF0">
    <property type="entry name" value="TPR_REGION DOMAIN-CONTAINING PROTEIN"/>
    <property type="match status" value="1"/>
</dbReference>
<evidence type="ECO:0000256" key="2">
    <source>
        <dbReference type="ARBA" id="ARBA00022803"/>
    </source>
</evidence>
<dbReference type="AlphaFoldDB" id="A8JHY0"/>
<dbReference type="InterPro" id="IPR039663">
    <property type="entry name" value="AIP/AIPL1/TTC9"/>
</dbReference>
<evidence type="ECO:0000313" key="3">
    <source>
        <dbReference type="EMBL" id="PNW75182.1"/>
    </source>
</evidence>
<protein>
    <submittedName>
        <fullName evidence="3">Uncharacterized protein</fullName>
    </submittedName>
</protein>
<dbReference type="Proteomes" id="UP000006906">
    <property type="component" value="Chromosome 12"/>
</dbReference>
<reference evidence="3 4" key="1">
    <citation type="journal article" date="2007" name="Science">
        <title>The Chlamydomonas genome reveals the evolution of key animal and plant functions.</title>
        <authorList>
            <person name="Merchant S.S."/>
            <person name="Prochnik S.E."/>
            <person name="Vallon O."/>
            <person name="Harris E.H."/>
            <person name="Karpowicz S.J."/>
            <person name="Witman G.B."/>
            <person name="Terry A."/>
            <person name="Salamov A."/>
            <person name="Fritz-Laylin L.K."/>
            <person name="Marechal-Drouard L."/>
            <person name="Marshall W.F."/>
            <person name="Qu L.H."/>
            <person name="Nelson D.R."/>
            <person name="Sanderfoot A.A."/>
            <person name="Spalding M.H."/>
            <person name="Kapitonov V.V."/>
            <person name="Ren Q."/>
            <person name="Ferris P."/>
            <person name="Lindquist E."/>
            <person name="Shapiro H."/>
            <person name="Lucas S.M."/>
            <person name="Grimwood J."/>
            <person name="Schmutz J."/>
            <person name="Cardol P."/>
            <person name="Cerutti H."/>
            <person name="Chanfreau G."/>
            <person name="Chen C.L."/>
            <person name="Cognat V."/>
            <person name="Croft M.T."/>
            <person name="Dent R."/>
            <person name="Dutcher S."/>
            <person name="Fernandez E."/>
            <person name="Fukuzawa H."/>
            <person name="Gonzalez-Ballester D."/>
            <person name="Gonzalez-Halphen D."/>
            <person name="Hallmann A."/>
            <person name="Hanikenne M."/>
            <person name="Hippler M."/>
            <person name="Inwood W."/>
            <person name="Jabbari K."/>
            <person name="Kalanon M."/>
            <person name="Kuras R."/>
            <person name="Lefebvre P.A."/>
            <person name="Lemaire S.D."/>
            <person name="Lobanov A.V."/>
            <person name="Lohr M."/>
            <person name="Manuell A."/>
            <person name="Meier I."/>
            <person name="Mets L."/>
            <person name="Mittag M."/>
            <person name="Mittelmeier T."/>
            <person name="Moroney J.V."/>
            <person name="Moseley J."/>
            <person name="Napoli C."/>
            <person name="Nedelcu A.M."/>
            <person name="Niyogi K."/>
            <person name="Novoselov S.V."/>
            <person name="Paulsen I.T."/>
            <person name="Pazour G."/>
            <person name="Purton S."/>
            <person name="Ral J.P."/>
            <person name="Riano-Pachon D.M."/>
            <person name="Riekhof W."/>
            <person name="Rymarquis L."/>
            <person name="Schroda M."/>
            <person name="Stern D."/>
            <person name="Umen J."/>
            <person name="Willows R."/>
            <person name="Wilson N."/>
            <person name="Zimmer S.L."/>
            <person name="Allmer J."/>
            <person name="Balk J."/>
            <person name="Bisova K."/>
            <person name="Chen C.J."/>
            <person name="Elias M."/>
            <person name="Gendler K."/>
            <person name="Hauser C."/>
            <person name="Lamb M.R."/>
            <person name="Ledford H."/>
            <person name="Long J.C."/>
            <person name="Minagawa J."/>
            <person name="Page M.D."/>
            <person name="Pan J."/>
            <person name="Pootakham W."/>
            <person name="Roje S."/>
            <person name="Rose A."/>
            <person name="Stahlberg E."/>
            <person name="Terauchi A.M."/>
            <person name="Yang P."/>
            <person name="Ball S."/>
            <person name="Bowler C."/>
            <person name="Dieckmann C.L."/>
            <person name="Gladyshev V.N."/>
            <person name="Green P."/>
            <person name="Jorgensen R."/>
            <person name="Mayfield S."/>
            <person name="Mueller-Roeber B."/>
            <person name="Rajamani S."/>
            <person name="Sayre R.T."/>
            <person name="Brokstein P."/>
            <person name="Dubchak I."/>
            <person name="Goodstein D."/>
            <person name="Hornick L."/>
            <person name="Huang Y.W."/>
            <person name="Jhaveri J."/>
            <person name="Luo Y."/>
            <person name="Martinez D."/>
            <person name="Ngau W.C."/>
            <person name="Otillar B."/>
            <person name="Poliakov A."/>
            <person name="Porter A."/>
            <person name="Szajkowski L."/>
            <person name="Werner G."/>
            <person name="Zhou K."/>
            <person name="Grigoriev I.V."/>
            <person name="Rokhsar D.S."/>
            <person name="Grossman A.R."/>
        </authorList>
    </citation>
    <scope>NUCLEOTIDE SEQUENCE [LARGE SCALE GENOMIC DNA]</scope>
    <source>
        <strain evidence="4">CC-503</strain>
    </source>
</reference>
<sequence>MNFNDGQALSRSFQDFARQPGVAALVEQAQREELSQVLQQQDAALMEDLRCKVDAADAATRAALAPYLTIPVLARLVGSLFNDPGTDVAAWAANPQVQSMLRRARRMLQRGEVSEQQLEAALLTYLKGPDNPGRAEFKQLATPHLANATPEQLAAALNEQLEERQQGNAAYRAGDMQAALRHYTRGLAVLRLLRPAGPQDQALLQEAAVGLQLNSAAAQLAAGAAGTCVDLCSEVLAAAPGHPTALMRRARAHVVRHDYQAAEADLRAAEVADAAAGGARAAELRGLWAELRAQRQRDRQADRGVWGRVFAPPPS</sequence>
<dbReference type="Gramene" id="PNW75182">
    <property type="protein sequence ID" value="PNW75182"/>
    <property type="gene ID" value="CHLRE_12g516250v5"/>
</dbReference>